<dbReference type="SUPFAM" id="SSF50044">
    <property type="entry name" value="SH3-domain"/>
    <property type="match status" value="1"/>
</dbReference>
<evidence type="ECO:0000313" key="18">
    <source>
        <dbReference type="Proteomes" id="UP000242525"/>
    </source>
</evidence>
<feature type="compositionally biased region" description="Low complexity" evidence="13">
    <location>
        <begin position="1646"/>
        <end position="1659"/>
    </location>
</feature>
<feature type="region of interest" description="Disordered" evidence="13">
    <location>
        <begin position="1230"/>
        <end position="1278"/>
    </location>
</feature>
<keyword evidence="6 12" id="KW-0067">ATP-binding</keyword>
<accession>A0A0J9X5L5</accession>
<dbReference type="InterPro" id="IPR001609">
    <property type="entry name" value="Myosin_head_motor_dom-like"/>
</dbReference>
<feature type="compositionally biased region" description="Low complexity" evidence="13">
    <location>
        <begin position="1342"/>
        <end position="1352"/>
    </location>
</feature>
<dbReference type="SMART" id="SM00242">
    <property type="entry name" value="MYSc"/>
    <property type="match status" value="1"/>
</dbReference>
<feature type="region of interest" description="Disordered" evidence="13">
    <location>
        <begin position="1336"/>
        <end position="1498"/>
    </location>
</feature>
<evidence type="ECO:0000256" key="13">
    <source>
        <dbReference type="SAM" id="MobiDB-lite"/>
    </source>
</evidence>
<feature type="domain" description="TH1" evidence="16">
    <location>
        <begin position="767"/>
        <end position="959"/>
    </location>
</feature>
<comment type="subcellular location">
    <subcellularLocation>
        <location evidence="1">Cytoplasm</location>
        <location evidence="1">Cytoskeleton</location>
        <location evidence="1">Actin patch</location>
    </subcellularLocation>
</comment>
<keyword evidence="8 12" id="KW-0505">Motor protein</keyword>
<feature type="compositionally biased region" description="Polar residues" evidence="13">
    <location>
        <begin position="1918"/>
        <end position="1937"/>
    </location>
</feature>
<dbReference type="PRINTS" id="PR00193">
    <property type="entry name" value="MYOSINHEAVY"/>
</dbReference>
<dbReference type="GO" id="GO:0016459">
    <property type="term" value="C:myosin complex"/>
    <property type="evidence" value="ECO:0007669"/>
    <property type="project" value="UniProtKB-KW"/>
</dbReference>
<keyword evidence="5 12" id="KW-0547">Nucleotide-binding</keyword>
<evidence type="ECO:0000256" key="7">
    <source>
        <dbReference type="ARBA" id="ARBA00023123"/>
    </source>
</evidence>
<dbReference type="FunFam" id="1.20.120.720:FF:000015">
    <property type="entry name" value="Myosin I"/>
    <property type="match status" value="1"/>
</dbReference>
<dbReference type="InterPro" id="IPR036961">
    <property type="entry name" value="Kinesin_motor_dom_sf"/>
</dbReference>
<dbReference type="GO" id="GO:0030479">
    <property type="term" value="C:actin cortical patch"/>
    <property type="evidence" value="ECO:0007669"/>
    <property type="project" value="UniProtKB-SubCell"/>
</dbReference>
<keyword evidence="7 12" id="KW-0518">Myosin</keyword>
<feature type="binding site" evidence="12">
    <location>
        <begin position="122"/>
        <end position="129"/>
    </location>
    <ligand>
        <name>ATP</name>
        <dbReference type="ChEBI" id="CHEBI:30616"/>
    </ligand>
</feature>
<feature type="compositionally biased region" description="Basic and acidic residues" evidence="13">
    <location>
        <begin position="1481"/>
        <end position="1498"/>
    </location>
</feature>
<feature type="compositionally biased region" description="Polar residues" evidence="13">
    <location>
        <begin position="1719"/>
        <end position="1753"/>
    </location>
</feature>
<evidence type="ECO:0000256" key="8">
    <source>
        <dbReference type="ARBA" id="ARBA00023175"/>
    </source>
</evidence>
<dbReference type="GO" id="GO:0051286">
    <property type="term" value="C:cell tip"/>
    <property type="evidence" value="ECO:0007669"/>
    <property type="project" value="TreeGrafter"/>
</dbReference>
<evidence type="ECO:0000259" key="16">
    <source>
        <dbReference type="PROSITE" id="PS51757"/>
    </source>
</evidence>
<dbReference type="Gene3D" id="1.20.58.530">
    <property type="match status" value="1"/>
</dbReference>
<feature type="compositionally biased region" description="Polar residues" evidence="13">
    <location>
        <begin position="1595"/>
        <end position="1608"/>
    </location>
</feature>
<dbReference type="InterPro" id="IPR036028">
    <property type="entry name" value="SH3-like_dom_sf"/>
</dbReference>
<dbReference type="GO" id="GO:0071852">
    <property type="term" value="P:fungal-type cell wall organization or biogenesis"/>
    <property type="evidence" value="ECO:0007669"/>
    <property type="project" value="UniProtKB-ARBA"/>
</dbReference>
<name>A0A0J9X5L5_GEOCN</name>
<keyword evidence="4" id="KW-0677">Repeat</keyword>
<evidence type="ECO:0000256" key="6">
    <source>
        <dbReference type="ARBA" id="ARBA00022840"/>
    </source>
</evidence>
<dbReference type="Gene3D" id="1.10.10.820">
    <property type="match status" value="1"/>
</dbReference>
<feature type="compositionally biased region" description="Low complexity" evidence="13">
    <location>
        <begin position="1862"/>
        <end position="1874"/>
    </location>
</feature>
<feature type="region of interest" description="Disordered" evidence="13">
    <location>
        <begin position="1719"/>
        <end position="1937"/>
    </location>
</feature>
<feature type="domain" description="SH3" evidence="14">
    <location>
        <begin position="1274"/>
        <end position="1335"/>
    </location>
</feature>
<feature type="compositionally biased region" description="Basic residues" evidence="13">
    <location>
        <begin position="1356"/>
        <end position="1377"/>
    </location>
</feature>
<feature type="compositionally biased region" description="Low complexity" evidence="13">
    <location>
        <begin position="1693"/>
        <end position="1706"/>
    </location>
</feature>
<feature type="compositionally biased region" description="Low complexity" evidence="13">
    <location>
        <begin position="1666"/>
        <end position="1680"/>
    </location>
</feature>
<dbReference type="GO" id="GO:0005886">
    <property type="term" value="C:plasma membrane"/>
    <property type="evidence" value="ECO:0007669"/>
    <property type="project" value="TreeGrafter"/>
</dbReference>
<dbReference type="GO" id="GO:0006897">
    <property type="term" value="P:endocytosis"/>
    <property type="evidence" value="ECO:0007669"/>
    <property type="project" value="TreeGrafter"/>
</dbReference>
<dbReference type="Gene3D" id="2.30.30.40">
    <property type="entry name" value="SH3 Domains"/>
    <property type="match status" value="1"/>
</dbReference>
<dbReference type="GO" id="GO:0007121">
    <property type="term" value="P:bipolar cellular bud site selection"/>
    <property type="evidence" value="ECO:0007669"/>
    <property type="project" value="UniProtKB-ARBA"/>
</dbReference>
<feature type="compositionally biased region" description="Low complexity" evidence="13">
    <location>
        <begin position="1773"/>
        <end position="1792"/>
    </location>
</feature>
<dbReference type="PANTHER" id="PTHR13140:SF837">
    <property type="entry name" value="MYOSIN-3-RELATED"/>
    <property type="match status" value="1"/>
</dbReference>
<feature type="compositionally biased region" description="Polar residues" evidence="13">
    <location>
        <begin position="1681"/>
        <end position="1692"/>
    </location>
</feature>
<dbReference type="Gene3D" id="1.20.120.720">
    <property type="entry name" value="Myosin VI head, motor domain, U50 subdomain"/>
    <property type="match status" value="1"/>
</dbReference>
<evidence type="ECO:0000256" key="10">
    <source>
        <dbReference type="ARBA" id="ARBA00023212"/>
    </source>
</evidence>
<evidence type="ECO:0000256" key="11">
    <source>
        <dbReference type="PROSITE-ProRule" id="PRU00192"/>
    </source>
</evidence>
<feature type="domain" description="Myosin motor" evidence="15">
    <location>
        <begin position="29"/>
        <end position="709"/>
    </location>
</feature>
<dbReference type="PROSITE" id="PS51757">
    <property type="entry name" value="TH1"/>
    <property type="match status" value="1"/>
</dbReference>
<feature type="compositionally biased region" description="Polar residues" evidence="13">
    <location>
        <begin position="1833"/>
        <end position="1861"/>
    </location>
</feature>
<dbReference type="Pfam" id="PF06017">
    <property type="entry name" value="Myosin_TH1"/>
    <property type="match status" value="1"/>
</dbReference>
<dbReference type="OrthoDB" id="6108017at2759"/>
<feature type="compositionally biased region" description="Basic residues" evidence="13">
    <location>
        <begin position="1410"/>
        <end position="1433"/>
    </location>
</feature>
<evidence type="ECO:0000256" key="9">
    <source>
        <dbReference type="ARBA" id="ARBA00023203"/>
    </source>
</evidence>
<dbReference type="InterPro" id="IPR001452">
    <property type="entry name" value="SH3_domain"/>
</dbReference>
<feature type="compositionally biased region" description="Basic and acidic residues" evidence="13">
    <location>
        <begin position="1459"/>
        <end position="1473"/>
    </location>
</feature>
<evidence type="ECO:0000259" key="15">
    <source>
        <dbReference type="PROSITE" id="PS51456"/>
    </source>
</evidence>
<feature type="region of interest" description="Actin-binding" evidence="12">
    <location>
        <begin position="582"/>
        <end position="604"/>
    </location>
</feature>
<evidence type="ECO:0000259" key="14">
    <source>
        <dbReference type="PROSITE" id="PS50002"/>
    </source>
</evidence>
<dbReference type="InterPro" id="IPR036072">
    <property type="entry name" value="MYSc_Myo1"/>
</dbReference>
<dbReference type="Pfam" id="PF00063">
    <property type="entry name" value="Myosin_head"/>
    <property type="match status" value="1"/>
</dbReference>
<dbReference type="InterPro" id="IPR010926">
    <property type="entry name" value="Myosin_TH1"/>
</dbReference>
<keyword evidence="18" id="KW-1185">Reference proteome</keyword>
<feature type="compositionally biased region" description="Low complexity" evidence="13">
    <location>
        <begin position="1800"/>
        <end position="1832"/>
    </location>
</feature>
<dbReference type="CDD" id="cd01378">
    <property type="entry name" value="MYSc_Myo1"/>
    <property type="match status" value="1"/>
</dbReference>
<gene>
    <name evidence="17" type="ORF">BN980_GECA03s02177g</name>
</gene>
<comment type="caution">
    <text evidence="17">The sequence shown here is derived from an EMBL/GenBank/DDBJ whole genome shotgun (WGS) entry which is preliminary data.</text>
</comment>
<dbReference type="SUPFAM" id="SSF52540">
    <property type="entry name" value="P-loop containing nucleoside triphosphate hydrolases"/>
    <property type="match status" value="1"/>
</dbReference>
<evidence type="ECO:0000256" key="1">
    <source>
        <dbReference type="ARBA" id="ARBA00004134"/>
    </source>
</evidence>
<dbReference type="FunFam" id="1.10.10.820:FF:000001">
    <property type="entry name" value="Myosin heavy chain"/>
    <property type="match status" value="1"/>
</dbReference>
<dbReference type="GO" id="GO:0005524">
    <property type="term" value="F:ATP binding"/>
    <property type="evidence" value="ECO:0007669"/>
    <property type="project" value="UniProtKB-UniRule"/>
</dbReference>
<evidence type="ECO:0000313" key="17">
    <source>
        <dbReference type="EMBL" id="CDO52450.1"/>
    </source>
</evidence>
<dbReference type="GO" id="GO:0051666">
    <property type="term" value="P:actin cortical patch localization"/>
    <property type="evidence" value="ECO:0007669"/>
    <property type="project" value="TreeGrafter"/>
</dbReference>
<dbReference type="GO" id="GO:0007015">
    <property type="term" value="P:actin filament organization"/>
    <property type="evidence" value="ECO:0007669"/>
    <property type="project" value="TreeGrafter"/>
</dbReference>
<dbReference type="Proteomes" id="UP000242525">
    <property type="component" value="Unassembled WGS sequence"/>
</dbReference>
<dbReference type="GO" id="GO:0006950">
    <property type="term" value="P:response to stress"/>
    <property type="evidence" value="ECO:0007669"/>
    <property type="project" value="UniProtKB-ARBA"/>
</dbReference>
<dbReference type="GO" id="GO:0000146">
    <property type="term" value="F:microfilament motor activity"/>
    <property type="evidence" value="ECO:0007669"/>
    <property type="project" value="TreeGrafter"/>
</dbReference>
<sequence length="1937" mass="218295">MAQRVNKATRVPPPKRAFPDYESFSQKETGVSDLTLLSKVSDESINQNLQRRFENGIMYTYIGHVLIAVNPFRDLGIYTEEVLESYKDKNRLEVPPHIFAVAESMYYNMKSYKENQCVIISGESGAGKTESAKRIMQYIASVSSQSSSNIQKIKDMVLATNPLLEAFGCAKTLRNNNSSRHGKYLQIQFNEFGEPIGAHITNYLLEKARVVGQIKTERNFHIFYQLTKAAPSNLRDEFGIQPPTKFRYTNDSDCISVEGIDDTVGFQETLRAMEIIGLTDAEKAEIFRLLSAVLWIGNINFKVDDNDHASVKDNDVANFVAYLLQTDSVALGKALTFRTVETPGGGRRNSVYEVPLNKVQARAVRDALAKAIYNNLFDWIVERINQALQAEETKNIKSIGILDIYGFEIFENNSFEQICINYVNEKLQQTFIQLTLKAEQDEYIREKITWTPIQYFNNQIVCDLIEGRNPPGIFAALNDACATAHAKSHAADERFAESLTMVSNNPHFGRRKDKFLIKHYAGDVYYDFAGMTEKNKDMMVKELVLHLSTSGNEFLKSLFPSEVNVNSRRKPATASDKIRSSANDLMKTLALSQPSYIRTIKPNQTKNPADYDAKMVLHQVKYLGLQENIKIRRSGFAYRQTYEKFVERFFLLSKKTSFAGSYIWKGSANDATVYILNDSGISKSEYQLGTTKLFLKSPDTLFALEHLRDMYWQNMAIRIQRAWRAHQKRRTEAAIKIQRAWRAWRGKKGIIELRKKGDSLVHQRKERRRYSLCEYRTFMGDYLACNDPTSAGGYLARLLNISDPIIFSMYGQVLSRQPGKSNVRVPRKFLMTPAYFLIVEERIQHNRLVPFCEKAVPIPQIKYISLSECADDWIALCMDSKSVADALVNCVFKTELLAILSNLIPHVDIRIGSSITYHKEVGLSSTIRFNKDKMLSGNDRVHGGVVRVPPGLSSGSESQIPSWDPQMAVNNRMQRPAHTTVPVSKVRPHAAFPLPTSQPLPGQQNIQDRLVMPRPFAQQEYVPPPLSIAGQSIAQAVRPVKVGYPMLDEDYAIQKSYQAAKIASQAQPDTAQQNLTGHQTGSFNDNKLRPHVPVSNSNSLQQGTFKPQSNILPQRQDYSNNPQKPEGGVQPVPQIPQNQYTTKPSLSQMSVPIQKATQNAQDNAFPRPAGIFDRPKFKSSVNEQAELNKKQNYLKDLENRISDVDHPKPSPSTAPIAKVFSPPATLNIAESSSSLKNTSVDSRSETEITQADPKPTSPSPEKFTLSRPSTMAPPPPKKFRVLYDFDSTDSGFLPVKKDEVVNFLNHSEDGWCLVSREIGSEKGWAPLSYLEELSKGKEISKSKISSSSNSSPSPTPKKKSKRSKSQSQRRKNRRSKRQYYSDESESSWSGDSDDYESAVSSDSDSEPVRRNSRSKKSRRHSRSQRKSHRRHSKRGSDYSSEETDEEKFSSSRKHSSGTSEKHHDSARDYENRRGSQPNFNDEQKLRQNDVHKTAGDLAEGIRKNMEAIKLSQSTSPFVPQAQIATIPQKHLQEEVHSQIVQPQTPISQTSVEPMHPQLASPPILNQQFTPSPSQPFEIASYQSYGHPQHAAVQGQAPTQAQASLQQHSQGLYTQQNNLQYGDYQEQLQPQQSLSQQLPVNPPQVQQPPAQQPQVQQLPVQQPPAQQPQVQQQPQFSHQQQYGGSQNTNVSHSQQSYQPLPQQQQHPEIQNLQQQLNQQFTGQNPVSPQTPQPSYYDQQSTAQQPQHQGSYYNNSQLMASSQASVVSSPPPQPQHVSPQGAQFSSSFHSLQSQNTGPTPVQQSQGQYGNYHQQQQQQQQQQPQNQQSQQAPHQVYQNTGYNNQHSYNNPNPAPTVQPSYNTGSSPLQSSNYSSQYTGNHQYYGSNEPYQQPQQQPQQQQPPANPNAPAKPAKPLAYQYGANSNNGNPGSHNQTYGHWN</sequence>
<feature type="region of interest" description="Disordered" evidence="13">
    <location>
        <begin position="1627"/>
        <end position="1706"/>
    </location>
</feature>
<proteinExistence type="inferred from homology"/>
<feature type="compositionally biased region" description="Polar residues" evidence="13">
    <location>
        <begin position="1135"/>
        <end position="1162"/>
    </location>
</feature>
<dbReference type="FunFam" id="1.20.58.530:FF:000007">
    <property type="entry name" value="Myosin IE"/>
    <property type="match status" value="1"/>
</dbReference>
<evidence type="ECO:0000256" key="4">
    <source>
        <dbReference type="ARBA" id="ARBA00022737"/>
    </source>
</evidence>
<dbReference type="SMART" id="SM00326">
    <property type="entry name" value="SH3"/>
    <property type="match status" value="1"/>
</dbReference>
<dbReference type="Pfam" id="PF00018">
    <property type="entry name" value="SH3_1"/>
    <property type="match status" value="1"/>
</dbReference>
<keyword evidence="9 12" id="KW-0009">Actin-binding</keyword>
<evidence type="ECO:0000256" key="12">
    <source>
        <dbReference type="PROSITE-ProRule" id="PRU00782"/>
    </source>
</evidence>
<feature type="compositionally biased region" description="Low complexity" evidence="13">
    <location>
        <begin position="1754"/>
        <end position="1766"/>
    </location>
</feature>
<dbReference type="Gene3D" id="1.20.5.4820">
    <property type="match status" value="1"/>
</dbReference>
<feature type="compositionally biased region" description="Polar residues" evidence="13">
    <location>
        <begin position="1230"/>
        <end position="1241"/>
    </location>
</feature>
<evidence type="ECO:0000256" key="2">
    <source>
        <dbReference type="ARBA" id="ARBA00008314"/>
    </source>
</evidence>
<dbReference type="PROSITE" id="PS50002">
    <property type="entry name" value="SH3"/>
    <property type="match status" value="1"/>
</dbReference>
<dbReference type="PROSITE" id="PS50096">
    <property type="entry name" value="IQ"/>
    <property type="match status" value="1"/>
</dbReference>
<reference evidence="17" key="1">
    <citation type="submission" date="2014-03" db="EMBL/GenBank/DDBJ databases">
        <authorList>
            <person name="Casaregola S."/>
        </authorList>
    </citation>
    <scope>NUCLEOTIDE SEQUENCE [LARGE SCALE GENOMIC DNA]</scope>
    <source>
        <strain evidence="17">CLIB 918</strain>
    </source>
</reference>
<dbReference type="Gene3D" id="3.40.850.10">
    <property type="entry name" value="Kinesin motor domain"/>
    <property type="match status" value="1"/>
</dbReference>
<feature type="compositionally biased region" description="Low complexity" evidence="13">
    <location>
        <begin position="1627"/>
        <end position="1638"/>
    </location>
</feature>
<keyword evidence="3 11" id="KW-0728">SH3 domain</keyword>
<feature type="region of interest" description="Disordered" evidence="13">
    <location>
        <begin position="1534"/>
        <end position="1608"/>
    </location>
</feature>
<dbReference type="InterPro" id="IPR027417">
    <property type="entry name" value="P-loop_NTPase"/>
</dbReference>
<dbReference type="STRING" id="1173061.A0A0J9X5L5"/>
<evidence type="ECO:0000256" key="3">
    <source>
        <dbReference type="ARBA" id="ARBA00022443"/>
    </source>
</evidence>
<feature type="compositionally biased region" description="Polar residues" evidence="13">
    <location>
        <begin position="1064"/>
        <end position="1085"/>
    </location>
</feature>
<feature type="compositionally biased region" description="Polar residues" evidence="13">
    <location>
        <begin position="1538"/>
        <end position="1551"/>
    </location>
</feature>
<dbReference type="PROSITE" id="PS51456">
    <property type="entry name" value="MYOSIN_MOTOR"/>
    <property type="match status" value="1"/>
</dbReference>
<feature type="compositionally biased region" description="Low complexity" evidence="13">
    <location>
        <begin position="1886"/>
        <end position="1916"/>
    </location>
</feature>
<protein>
    <submittedName>
        <fullName evidence="17">Similar to Saccharomyces cerevisiae YOR326W MYO2 Type V myosin motor involved in actin-based transport of cargos</fullName>
    </submittedName>
</protein>
<dbReference type="CDD" id="cd23767">
    <property type="entry name" value="IQCD"/>
    <property type="match status" value="1"/>
</dbReference>
<keyword evidence="10" id="KW-0206">Cytoskeleton</keyword>
<organism evidence="17 18">
    <name type="scientific">Geotrichum candidum</name>
    <name type="common">Oospora lactis</name>
    <name type="synonym">Dipodascus geotrichum</name>
    <dbReference type="NCBI Taxonomy" id="1173061"/>
    <lineage>
        <taxon>Eukaryota</taxon>
        <taxon>Fungi</taxon>
        <taxon>Dikarya</taxon>
        <taxon>Ascomycota</taxon>
        <taxon>Saccharomycotina</taxon>
        <taxon>Dipodascomycetes</taxon>
        <taxon>Dipodascales</taxon>
        <taxon>Dipodascaceae</taxon>
        <taxon>Geotrichum</taxon>
    </lineage>
</organism>
<evidence type="ECO:0000256" key="5">
    <source>
        <dbReference type="ARBA" id="ARBA00022741"/>
    </source>
</evidence>
<feature type="region of interest" description="Disordered" evidence="13">
    <location>
        <begin position="1064"/>
        <end position="1178"/>
    </location>
</feature>
<dbReference type="EMBL" id="CCBN010000003">
    <property type="protein sequence ID" value="CDO52450.1"/>
    <property type="molecule type" value="Genomic_DNA"/>
</dbReference>
<comment type="similarity">
    <text evidence="2 12">Belongs to the TRAFAC class myosin-kinesin ATPase superfamily. Myosin family.</text>
</comment>
<keyword evidence="10" id="KW-0963">Cytoplasm</keyword>
<dbReference type="PANTHER" id="PTHR13140">
    <property type="entry name" value="MYOSIN"/>
    <property type="match status" value="1"/>
</dbReference>
<dbReference type="GO" id="GO:0051015">
    <property type="term" value="F:actin filament binding"/>
    <property type="evidence" value="ECO:0007669"/>
    <property type="project" value="TreeGrafter"/>
</dbReference>
<feature type="compositionally biased region" description="Polar residues" evidence="13">
    <location>
        <begin position="1094"/>
        <end position="1123"/>
    </location>
</feature>